<evidence type="ECO:0000256" key="1">
    <source>
        <dbReference type="ARBA" id="ARBA00009437"/>
    </source>
</evidence>
<feature type="domain" description="HTH lysR-type" evidence="5">
    <location>
        <begin position="1"/>
        <end position="58"/>
    </location>
</feature>
<dbReference type="FunFam" id="1.10.10.10:FF:000001">
    <property type="entry name" value="LysR family transcriptional regulator"/>
    <property type="match status" value="1"/>
</dbReference>
<dbReference type="SUPFAM" id="SSF53850">
    <property type="entry name" value="Periplasmic binding protein-like II"/>
    <property type="match status" value="1"/>
</dbReference>
<keyword evidence="4" id="KW-0804">Transcription</keyword>
<dbReference type="Gene3D" id="1.10.10.10">
    <property type="entry name" value="Winged helix-like DNA-binding domain superfamily/Winged helix DNA-binding domain"/>
    <property type="match status" value="1"/>
</dbReference>
<dbReference type="GO" id="GO:0003677">
    <property type="term" value="F:DNA binding"/>
    <property type="evidence" value="ECO:0007669"/>
    <property type="project" value="UniProtKB-KW"/>
</dbReference>
<dbReference type="PROSITE" id="PS50931">
    <property type="entry name" value="HTH_LYSR"/>
    <property type="match status" value="1"/>
</dbReference>
<comment type="similarity">
    <text evidence="1">Belongs to the LysR transcriptional regulatory family.</text>
</comment>
<dbReference type="RefSeq" id="WP_094013764.1">
    <property type="nucleotide sequence ID" value="NZ_NMQW01000005.1"/>
</dbReference>
<gene>
    <name evidence="6" type="ORF">CF651_05040</name>
</gene>
<name>A0A229UV38_9BACL</name>
<comment type="caution">
    <text evidence="6">The sequence shown here is derived from an EMBL/GenBank/DDBJ whole genome shotgun (WGS) entry which is preliminary data.</text>
</comment>
<accession>A0A229UV38</accession>
<dbReference type="EMBL" id="NMQW01000005">
    <property type="protein sequence ID" value="OXM87467.1"/>
    <property type="molecule type" value="Genomic_DNA"/>
</dbReference>
<reference evidence="6 7" key="1">
    <citation type="submission" date="2017-07" db="EMBL/GenBank/DDBJ databases">
        <title>Genome sequencing and assembly of Paenibacillus rigui.</title>
        <authorList>
            <person name="Mayilraj S."/>
        </authorList>
    </citation>
    <scope>NUCLEOTIDE SEQUENCE [LARGE SCALE GENOMIC DNA]</scope>
    <source>
        <strain evidence="6 7">JCM 16352</strain>
    </source>
</reference>
<dbReference type="PANTHER" id="PTHR30346:SF28">
    <property type="entry name" value="HTH-TYPE TRANSCRIPTIONAL REGULATOR CYNR"/>
    <property type="match status" value="1"/>
</dbReference>
<proteinExistence type="inferred from homology"/>
<dbReference type="GO" id="GO:0032993">
    <property type="term" value="C:protein-DNA complex"/>
    <property type="evidence" value="ECO:0007669"/>
    <property type="project" value="TreeGrafter"/>
</dbReference>
<dbReference type="InterPro" id="IPR036388">
    <property type="entry name" value="WH-like_DNA-bd_sf"/>
</dbReference>
<dbReference type="InterPro" id="IPR036390">
    <property type="entry name" value="WH_DNA-bd_sf"/>
</dbReference>
<evidence type="ECO:0000313" key="6">
    <source>
        <dbReference type="EMBL" id="OXM87467.1"/>
    </source>
</evidence>
<dbReference type="Proteomes" id="UP000215509">
    <property type="component" value="Unassembled WGS sequence"/>
</dbReference>
<evidence type="ECO:0000256" key="2">
    <source>
        <dbReference type="ARBA" id="ARBA00023015"/>
    </source>
</evidence>
<evidence type="ECO:0000313" key="7">
    <source>
        <dbReference type="Proteomes" id="UP000215509"/>
    </source>
</evidence>
<dbReference type="Pfam" id="PF00126">
    <property type="entry name" value="HTH_1"/>
    <property type="match status" value="1"/>
</dbReference>
<dbReference type="InterPro" id="IPR000847">
    <property type="entry name" value="LysR_HTH_N"/>
</dbReference>
<dbReference type="Gene3D" id="3.40.190.290">
    <property type="match status" value="1"/>
</dbReference>
<sequence>MEWQQLEYFCLAGHLEHMTAAAKHLSVTQSALSRSISRLEKELGVPLFDRHGRSIKLNRYGRLFLKHVDSMMREFEAAQQELQWMTRPESDEIAVGFLQAISPHTLPELLQAYRMESPDPRFQFYQNDAAALLEQLRRKEIDLCMVEKPSVPSPSLQWVRLWSEPMYIAVPIDHRLAKKSAVRLEEIAEEQWIAFKAGHDLRTEADRVLSEAGVAPQVVFEGDELQTVISLVSSGLGVAIVPGLRGLDKKKLALLPITWPVCTRQIGIAWIEGRSLSPSTLHFLQYVIDYFHKNRAAQEVPLKHASYAAGSG</sequence>
<dbReference type="InterPro" id="IPR005119">
    <property type="entry name" value="LysR_subst-bd"/>
</dbReference>
<dbReference type="PANTHER" id="PTHR30346">
    <property type="entry name" value="TRANSCRIPTIONAL DUAL REGULATOR HCAR-RELATED"/>
    <property type="match status" value="1"/>
</dbReference>
<organism evidence="6 7">
    <name type="scientific">Paenibacillus rigui</name>
    <dbReference type="NCBI Taxonomy" id="554312"/>
    <lineage>
        <taxon>Bacteria</taxon>
        <taxon>Bacillati</taxon>
        <taxon>Bacillota</taxon>
        <taxon>Bacilli</taxon>
        <taxon>Bacillales</taxon>
        <taxon>Paenibacillaceae</taxon>
        <taxon>Paenibacillus</taxon>
    </lineage>
</organism>
<dbReference type="Pfam" id="PF03466">
    <property type="entry name" value="LysR_substrate"/>
    <property type="match status" value="1"/>
</dbReference>
<keyword evidence="7" id="KW-1185">Reference proteome</keyword>
<dbReference type="PRINTS" id="PR00039">
    <property type="entry name" value="HTHLYSR"/>
</dbReference>
<keyword evidence="3" id="KW-0238">DNA-binding</keyword>
<evidence type="ECO:0000256" key="4">
    <source>
        <dbReference type="ARBA" id="ARBA00023163"/>
    </source>
</evidence>
<dbReference type="OrthoDB" id="9803735at2"/>
<evidence type="ECO:0000256" key="3">
    <source>
        <dbReference type="ARBA" id="ARBA00023125"/>
    </source>
</evidence>
<protein>
    <submittedName>
        <fullName evidence="6">LysR family transcriptional regulator</fullName>
    </submittedName>
</protein>
<keyword evidence="2" id="KW-0805">Transcription regulation</keyword>
<dbReference type="SUPFAM" id="SSF46785">
    <property type="entry name" value="Winged helix' DNA-binding domain"/>
    <property type="match status" value="1"/>
</dbReference>
<dbReference type="AlphaFoldDB" id="A0A229UV38"/>
<dbReference type="GO" id="GO:0003700">
    <property type="term" value="F:DNA-binding transcription factor activity"/>
    <property type="evidence" value="ECO:0007669"/>
    <property type="project" value="InterPro"/>
</dbReference>
<evidence type="ECO:0000259" key="5">
    <source>
        <dbReference type="PROSITE" id="PS50931"/>
    </source>
</evidence>